<evidence type="ECO:0000313" key="3">
    <source>
        <dbReference type="EMBL" id="PCG79034.1"/>
    </source>
</evidence>
<dbReference type="AlphaFoldDB" id="A0A2A4K541"/>
<evidence type="ECO:0000256" key="1">
    <source>
        <dbReference type="SAM" id="MobiDB-lite"/>
    </source>
</evidence>
<dbReference type="Pfam" id="PF10545">
    <property type="entry name" value="MADF_DNA_bdg"/>
    <property type="match status" value="1"/>
</dbReference>
<comment type="caution">
    <text evidence="3">The sequence shown here is derived from an EMBL/GenBank/DDBJ whole genome shotgun (WGS) entry which is preliminary data.</text>
</comment>
<feature type="domain" description="MADF" evidence="2">
    <location>
        <begin position="9"/>
        <end position="112"/>
    </location>
</feature>
<organism evidence="3">
    <name type="scientific">Heliothis virescens</name>
    <name type="common">Tobacco budworm moth</name>
    <dbReference type="NCBI Taxonomy" id="7102"/>
    <lineage>
        <taxon>Eukaryota</taxon>
        <taxon>Metazoa</taxon>
        <taxon>Ecdysozoa</taxon>
        <taxon>Arthropoda</taxon>
        <taxon>Hexapoda</taxon>
        <taxon>Insecta</taxon>
        <taxon>Pterygota</taxon>
        <taxon>Neoptera</taxon>
        <taxon>Endopterygota</taxon>
        <taxon>Lepidoptera</taxon>
        <taxon>Glossata</taxon>
        <taxon>Ditrysia</taxon>
        <taxon>Noctuoidea</taxon>
        <taxon>Noctuidae</taxon>
        <taxon>Heliothinae</taxon>
        <taxon>Heliothis</taxon>
    </lineage>
</organism>
<dbReference type="PANTHER" id="PTHR12243">
    <property type="entry name" value="MADF DOMAIN TRANSCRIPTION FACTOR"/>
    <property type="match status" value="1"/>
</dbReference>
<feature type="compositionally biased region" description="Acidic residues" evidence="1">
    <location>
        <begin position="121"/>
        <end position="140"/>
    </location>
</feature>
<dbReference type="PROSITE" id="PS51029">
    <property type="entry name" value="MADF"/>
    <property type="match status" value="1"/>
</dbReference>
<sequence>MTFYIAPEVLIPLVEKKPAIWDKTIDAYKDKEAKLTAWRDICSTLDPNFDTLDGRDKKEIINKISTKWSYIRDAFMRSQRKERRVKRSGVFTITSKPYRYKSMLQFLMKFVEPRVKQESCESIDLEDSTESSSDGAEDEMAPPPQKIVKTETLEDVVTHFVDTQSDPNQEHPQVTFIRSVLPSLASFDDDDNLEFQIGVLALIKQIRKKRRESMV</sequence>
<dbReference type="SMART" id="SM00595">
    <property type="entry name" value="MADF"/>
    <property type="match status" value="1"/>
</dbReference>
<gene>
    <name evidence="3" type="ORF">B5V51_2213</name>
</gene>
<protein>
    <recommendedName>
        <fullName evidence="2">MADF domain-containing protein</fullName>
    </recommendedName>
</protein>
<evidence type="ECO:0000259" key="2">
    <source>
        <dbReference type="PROSITE" id="PS51029"/>
    </source>
</evidence>
<reference evidence="3" key="1">
    <citation type="submission" date="2017-09" db="EMBL/GenBank/DDBJ databases">
        <title>Contemporary evolution of a Lepidopteran species, Heliothis virescens, in response to modern agricultural practices.</title>
        <authorList>
            <person name="Fritz M.L."/>
            <person name="Deyonke A.M."/>
            <person name="Papanicolaou A."/>
            <person name="Micinski S."/>
            <person name="Westbrook J."/>
            <person name="Gould F."/>
        </authorList>
    </citation>
    <scope>NUCLEOTIDE SEQUENCE [LARGE SCALE GENOMIC DNA]</scope>
    <source>
        <strain evidence="3">HvINT-</strain>
        <tissue evidence="3">Whole body</tissue>
    </source>
</reference>
<accession>A0A2A4K541</accession>
<name>A0A2A4K541_HELVI</name>
<dbReference type="PANTHER" id="PTHR12243:SF67">
    <property type="entry name" value="COREPRESSOR OF PANGOLIN, ISOFORM A-RELATED"/>
    <property type="match status" value="1"/>
</dbReference>
<dbReference type="EMBL" id="NWSH01000149">
    <property type="protein sequence ID" value="PCG79034.1"/>
    <property type="molecule type" value="Genomic_DNA"/>
</dbReference>
<dbReference type="InterPro" id="IPR039353">
    <property type="entry name" value="TF_Adf1"/>
</dbReference>
<proteinExistence type="predicted"/>
<feature type="region of interest" description="Disordered" evidence="1">
    <location>
        <begin position="121"/>
        <end position="145"/>
    </location>
</feature>
<dbReference type="InterPro" id="IPR006578">
    <property type="entry name" value="MADF-dom"/>
</dbReference>